<reference evidence="2" key="1">
    <citation type="journal article" date="2023" name="G3 (Bethesda)">
        <title>Genome assembly and association tests identify interacting loci associated with vigor, precocity, and sex in interspecific pistachio rootstocks.</title>
        <authorList>
            <person name="Palmer W."/>
            <person name="Jacygrad E."/>
            <person name="Sagayaradj S."/>
            <person name="Cavanaugh K."/>
            <person name="Han R."/>
            <person name="Bertier L."/>
            <person name="Beede B."/>
            <person name="Kafkas S."/>
            <person name="Golino D."/>
            <person name="Preece J."/>
            <person name="Michelmore R."/>
        </authorList>
    </citation>
    <scope>NUCLEOTIDE SEQUENCE [LARGE SCALE GENOMIC DNA]</scope>
</reference>
<keyword evidence="2" id="KW-1185">Reference proteome</keyword>
<protein>
    <submittedName>
        <fullName evidence="1">Uncharacterized protein</fullName>
    </submittedName>
</protein>
<dbReference type="Proteomes" id="UP001164250">
    <property type="component" value="Chromosome 9"/>
</dbReference>
<gene>
    <name evidence="1" type="ORF">Patl1_32183</name>
</gene>
<accession>A0ACC1AN35</accession>
<evidence type="ECO:0000313" key="1">
    <source>
        <dbReference type="EMBL" id="KAJ0088105.1"/>
    </source>
</evidence>
<organism evidence="1 2">
    <name type="scientific">Pistacia atlantica</name>
    <dbReference type="NCBI Taxonomy" id="434234"/>
    <lineage>
        <taxon>Eukaryota</taxon>
        <taxon>Viridiplantae</taxon>
        <taxon>Streptophyta</taxon>
        <taxon>Embryophyta</taxon>
        <taxon>Tracheophyta</taxon>
        <taxon>Spermatophyta</taxon>
        <taxon>Magnoliopsida</taxon>
        <taxon>eudicotyledons</taxon>
        <taxon>Gunneridae</taxon>
        <taxon>Pentapetalae</taxon>
        <taxon>rosids</taxon>
        <taxon>malvids</taxon>
        <taxon>Sapindales</taxon>
        <taxon>Anacardiaceae</taxon>
        <taxon>Pistacia</taxon>
    </lineage>
</organism>
<dbReference type="EMBL" id="CM047905">
    <property type="protein sequence ID" value="KAJ0088105.1"/>
    <property type="molecule type" value="Genomic_DNA"/>
</dbReference>
<name>A0ACC1AN35_9ROSI</name>
<evidence type="ECO:0000313" key="2">
    <source>
        <dbReference type="Proteomes" id="UP001164250"/>
    </source>
</evidence>
<comment type="caution">
    <text evidence="1">The sequence shown here is derived from an EMBL/GenBank/DDBJ whole genome shotgun (WGS) entry which is preliminary data.</text>
</comment>
<sequence>MYLVADNVAINCFSSTTHLPPIASSSLLKDTLPMVSMVSWYGSFSIGLRANGTYEMTSVTKVFNGDSGTLQGCRGVTILNPVTAMEDALITQSALTYPSCRWMTIGGIVERKTIGRVVEGETTGGVTRRRTISRVVERRVEADKNAS</sequence>
<proteinExistence type="predicted"/>